<dbReference type="EnsemblMetazoa" id="XM_050641902.1">
    <property type="protein sequence ID" value="XP_050497859.1"/>
    <property type="gene ID" value="LOC126879020"/>
</dbReference>
<keyword evidence="4" id="KW-1185">Reference proteome</keyword>
<dbReference type="PROSITE" id="PS50157">
    <property type="entry name" value="ZINC_FINGER_C2H2_2"/>
    <property type="match status" value="2"/>
</dbReference>
<keyword evidence="1" id="KW-0863">Zinc-finger</keyword>
<organism evidence="3 4">
    <name type="scientific">Diabrotica virgifera virgifera</name>
    <name type="common">western corn rootworm</name>
    <dbReference type="NCBI Taxonomy" id="50390"/>
    <lineage>
        <taxon>Eukaryota</taxon>
        <taxon>Metazoa</taxon>
        <taxon>Ecdysozoa</taxon>
        <taxon>Arthropoda</taxon>
        <taxon>Hexapoda</taxon>
        <taxon>Insecta</taxon>
        <taxon>Pterygota</taxon>
        <taxon>Neoptera</taxon>
        <taxon>Endopterygota</taxon>
        <taxon>Coleoptera</taxon>
        <taxon>Polyphaga</taxon>
        <taxon>Cucujiformia</taxon>
        <taxon>Chrysomeloidea</taxon>
        <taxon>Chrysomelidae</taxon>
        <taxon>Galerucinae</taxon>
        <taxon>Diabroticina</taxon>
        <taxon>Diabroticites</taxon>
        <taxon>Diabrotica</taxon>
    </lineage>
</organism>
<dbReference type="RefSeq" id="XP_050497859.1">
    <property type="nucleotide sequence ID" value="XM_050641902.1"/>
</dbReference>
<dbReference type="PROSITE" id="PS00028">
    <property type="entry name" value="ZINC_FINGER_C2H2_1"/>
    <property type="match status" value="2"/>
</dbReference>
<accession>A0ABM5JIU2</accession>
<protein>
    <recommendedName>
        <fullName evidence="2">C2H2-type domain-containing protein</fullName>
    </recommendedName>
</protein>
<dbReference type="InterPro" id="IPR018289">
    <property type="entry name" value="MULE_transposase_dom"/>
</dbReference>
<feature type="domain" description="C2H2-type" evidence="2">
    <location>
        <begin position="49"/>
        <end position="77"/>
    </location>
</feature>
<dbReference type="SUPFAM" id="SSF57667">
    <property type="entry name" value="beta-beta-alpha zinc fingers"/>
    <property type="match status" value="1"/>
</dbReference>
<sequence>MFGVERINKCVECGNVYKRKHDLKRHVNSSHPDKLDAIAPLKVLKGNVYKCAHCDKQFRHKQSLNFHVKKMHTNVSISAETKTLQHKCSLCDYHATFKKDFIKHYETSHSIPMQYDTIEFSNHDDFISWKNKIELETNASFVVETGKKAGIMNYICHRSGYFTSKGKGERHLKTHGSVKINGYCPAMIKEVAQSDGKYLAHFTKTHVGHQNAIGRLFLPSSERKTIAAKLAAKIPFEAVLDGVRDGISDTDKFQRKHLLTKKDLYNIEASFNLRSTTVRHRDDAVSLESWVNEMKTSCVLFYKPQDITLDEYPQLHSDDFILIIMNTGQLTTLKKFGSDCICVDGTHGVNSYQFELHTLLVLDDLRQGFPCCFCICSRSDETIMSLFFNCIKKESGPIEARVFMSDMADVYYNAWSKVMGETHFRLYCTWHVDRAWRKNLTLIKTKEKQELVYKTLRVLLQETDPSAFEPMLQSFVQKTLNDPSTVDFGHYFESNYSSKAMSWAYCYRMHAGLNTNMHLERMHGTIKYIYFQGKNNKRLDKAVNVLMKFVRDKLFDRLIILNKGKLSSKIVELRRRHKTSLDLDMSRIINLEDTWQIPSSTKAEIYIINENDIQCECQLICTDCKVRIHKYSCSCIDSAIAWNMCKHVHLLCRYRQLDQSGTKELSQEEQKMEIVEDHKAVESEIIFEEMDNKSASRCKTLAEKKEEMLRHLYVVVNGVTTVEEWKAVEKMVNPIEPTLTAIRQQTISNFESKDSKPSNSQILKQRRLFSTKKKRNKKKMVTKPTSEECDAIAINLLN</sequence>
<dbReference type="PANTHER" id="PTHR33936">
    <property type="entry name" value="PROTEIN CBG17840"/>
    <property type="match status" value="1"/>
</dbReference>
<evidence type="ECO:0000259" key="2">
    <source>
        <dbReference type="PROSITE" id="PS50157"/>
    </source>
</evidence>
<evidence type="ECO:0000313" key="3">
    <source>
        <dbReference type="EnsemblMetazoa" id="XP_050497859.1"/>
    </source>
</evidence>
<keyword evidence="1" id="KW-0862">Zinc</keyword>
<dbReference type="Gene3D" id="3.30.160.60">
    <property type="entry name" value="Classic Zinc Finger"/>
    <property type="match status" value="1"/>
</dbReference>
<dbReference type="InterPro" id="IPR036236">
    <property type="entry name" value="Znf_C2H2_sf"/>
</dbReference>
<evidence type="ECO:0000313" key="4">
    <source>
        <dbReference type="Proteomes" id="UP001652700"/>
    </source>
</evidence>
<evidence type="ECO:0000256" key="1">
    <source>
        <dbReference type="PROSITE-ProRule" id="PRU00042"/>
    </source>
</evidence>
<dbReference type="Proteomes" id="UP001652700">
    <property type="component" value="Unplaced"/>
</dbReference>
<dbReference type="PANTHER" id="PTHR33936:SF24">
    <property type="entry name" value="C2H2-TYPE DOMAIN-CONTAINING PROTEIN"/>
    <property type="match status" value="1"/>
</dbReference>
<keyword evidence="1" id="KW-0479">Metal-binding</keyword>
<name>A0ABM5JIU2_DIAVI</name>
<dbReference type="GeneID" id="126879020"/>
<dbReference type="InterPro" id="IPR052797">
    <property type="entry name" value="RegFact_GeneExpr_CellDeath"/>
</dbReference>
<feature type="domain" description="C2H2-type" evidence="2">
    <location>
        <begin position="8"/>
        <end position="36"/>
    </location>
</feature>
<reference evidence="3" key="1">
    <citation type="submission" date="2025-05" db="UniProtKB">
        <authorList>
            <consortium name="EnsemblMetazoa"/>
        </authorList>
    </citation>
    <scope>IDENTIFICATION</scope>
</reference>
<dbReference type="SMART" id="SM00355">
    <property type="entry name" value="ZnF_C2H2"/>
    <property type="match status" value="3"/>
</dbReference>
<proteinExistence type="predicted"/>
<dbReference type="InterPro" id="IPR013087">
    <property type="entry name" value="Znf_C2H2_type"/>
</dbReference>
<dbReference type="Pfam" id="PF10551">
    <property type="entry name" value="MULE"/>
    <property type="match status" value="1"/>
</dbReference>